<dbReference type="EC" id="3.2.1.18" evidence="3"/>
<dbReference type="Pfam" id="PF04650">
    <property type="entry name" value="YSIRK_signal"/>
    <property type="match status" value="1"/>
</dbReference>
<dbReference type="Pfam" id="PF02973">
    <property type="entry name" value="Sialidase"/>
    <property type="match status" value="1"/>
</dbReference>
<keyword evidence="9" id="KW-0572">Peptidoglycan-anchor</keyword>
<dbReference type="PATRIC" id="fig|68892.8.peg.1754"/>
<protein>
    <recommendedName>
        <fullName evidence="3">exo-alpha-sialidase</fullName>
        <ecNumber evidence="3">3.2.1.18</ecNumber>
    </recommendedName>
</protein>
<evidence type="ECO:0000256" key="3">
    <source>
        <dbReference type="ARBA" id="ARBA00012733"/>
    </source>
</evidence>
<organism evidence="13 14">
    <name type="scientific">Streptococcus infantis</name>
    <dbReference type="NCBI Taxonomy" id="68892"/>
    <lineage>
        <taxon>Bacteria</taxon>
        <taxon>Bacillati</taxon>
        <taxon>Bacillota</taxon>
        <taxon>Bacilli</taxon>
        <taxon>Lactobacillales</taxon>
        <taxon>Streptococcaceae</taxon>
        <taxon>Streptococcus</taxon>
    </lineage>
</organism>
<evidence type="ECO:0000313" key="14">
    <source>
        <dbReference type="Proteomes" id="UP000072578"/>
    </source>
</evidence>
<dbReference type="EMBL" id="LQZF01000152">
    <property type="protein sequence ID" value="KXU12457.1"/>
    <property type="molecule type" value="Genomic_DNA"/>
</dbReference>
<dbReference type="Gene3D" id="2.40.220.10">
    <property type="entry name" value="Intramolecular Trans-sialidase, Domain 3"/>
    <property type="match status" value="1"/>
</dbReference>
<sequence>MNQRDFDRKQRYGIRKFAVGAASVVIGAVVFGAAPALAQEAPSANGETAGQSLPELPKEVETGSLANLDKELAGQVTTVNNSGTEVSREELQANPASEKPTGTETSNETPATESKDEEEVGNIPRDFYARELENANTVIEKEDVETNPSNGQRVDMKEELDKLKKLQNATIHMEFKPDASAPRFYNLFSVSSDTKVNEYFTMAILDNTAIVEGRDANGNQFYGDYKTAPLKIKPGEWNSVTFTVERPNADQPKGQVRVYVNGVLSRTSPQSGRFIQDMPDVNHVQIGTTKRTGKNFWGANLKVRNLTVYDRALSQEEVKKRSQLFERGELEKKLPEGAEVTDKLDVFEGGENRKPNKDGIASYRIPALLKTDKGTLIAGADERRLHHSDWGDIGMVVRRSDDKGKTWGDRIVISNPRDNENARRAHAGSPVNIDMALVQDPKTKRIFSIFDMFVEGEAVRDLPGKAPQAYEQIGDKVYQVLYKKGEAGRYTIRENGEVFDPENRKTEYRVVVDPKKPAYSDKGDLYKGEELIGNVYFDYSDKNIFRVSNTNYLWMSYSDDDGKTWSAPKDITYGIRKDWMHFLGTGPGTGIALHSGPHKGRLVIPAYTTNNVSYLSGSQSSRVIYSDDHGETWHAGEAVNDNRPVGNQTIHSSTMNNSGAQNTESTVVQLNNGDLKLFMRGLTGDLQVATSKDGGATWEKDVKRYSDVKDVYVQMSAIHTVQDGKEYIILSNAGGPGRYNGLVHLARVEANGDLTWLKHNPIQSGKFAYNSLQDLGNGEFGLLYEHATATQNEYTLSYKKFNWDFLSKDRIAPTKATVKNAVEMSKNVIALEFDSEVLVNQPPVLKLANGNFAAFLTQYDTKTLLFAVNKEDIGKEITEIIDGAIESMHNLPVSLEGAGVPGGKNGAKAEIHEVPEFTGAVNGEGTVHEDPAFDGGVNGEEAAVHDVPAFEGGVNGEEAAVHDVPEIEVEENPPGTINEVPEFEGGVNGAEVAVHDVPAFEGGVNGEEAAVHEVPEGSLVESSKGESAVHEVPAFEGGVNGEEGAKAESTEFEGGVNAVESAKLEVPEYVGGVNGEEATKSEVPEFDGGVNGLESAKLEAPEYTGGVNGLEAAKLDSPEYTGGVNAVESAKLEAPEYTGGVNGLESAKLEAPEYTGGVNAVESAKLDSPEYTGGVNAVESAKLEVPEYTGGVNAVEAAQLEVPEYTGGVNGVEPAKLEVPEYTGGVNGVEPAKLEVPEYTGGVNGVEAAKLEVPEYTGGVNGLEAASTEVPAYVGGVNSAEAAIHEVSEYKGEQSIVVQAMAQDKTYQAPAARQQLLPETGSEDLAPLASLGLVGMLLGMFAMGKKKENQ</sequence>
<evidence type="ECO:0000313" key="13">
    <source>
        <dbReference type="EMBL" id="KXU12457.1"/>
    </source>
</evidence>
<dbReference type="Pfam" id="PF13088">
    <property type="entry name" value="BNR_2"/>
    <property type="match status" value="1"/>
</dbReference>
<dbReference type="CDD" id="cd15482">
    <property type="entry name" value="Sialidase_non-viral"/>
    <property type="match status" value="1"/>
</dbReference>
<evidence type="ECO:0000256" key="6">
    <source>
        <dbReference type="ARBA" id="ARBA00022729"/>
    </source>
</evidence>
<evidence type="ECO:0000256" key="8">
    <source>
        <dbReference type="ARBA" id="ARBA00022801"/>
    </source>
</evidence>
<comment type="similarity">
    <text evidence="2">Belongs to the glycosyl hydrolase 33 family.</text>
</comment>
<keyword evidence="5" id="KW-0964">Secreted</keyword>
<dbReference type="InterPro" id="IPR011040">
    <property type="entry name" value="Sialidase"/>
</dbReference>
<dbReference type="PROSITE" id="PS50847">
    <property type="entry name" value="GRAM_POS_ANCHORING"/>
    <property type="match status" value="1"/>
</dbReference>
<feature type="compositionally biased region" description="Polar residues" evidence="11">
    <location>
        <begin position="100"/>
        <end position="112"/>
    </location>
</feature>
<feature type="compositionally biased region" description="Polar residues" evidence="11">
    <location>
        <begin position="645"/>
        <end position="662"/>
    </location>
</feature>
<dbReference type="SUPFAM" id="SSF50939">
    <property type="entry name" value="Sialidases"/>
    <property type="match status" value="1"/>
</dbReference>
<gene>
    <name evidence="13" type="ORF">SINDD18_01604</name>
</gene>
<dbReference type="InterPro" id="IPR036278">
    <property type="entry name" value="Sialidase_sf"/>
</dbReference>
<keyword evidence="10 13" id="KW-0326">Glycosidase</keyword>
<feature type="region of interest" description="Disordered" evidence="11">
    <location>
        <begin position="79"/>
        <end position="123"/>
    </location>
</feature>
<dbReference type="GO" id="GO:0006689">
    <property type="term" value="P:ganglioside catabolic process"/>
    <property type="evidence" value="ECO:0007669"/>
    <property type="project" value="TreeGrafter"/>
</dbReference>
<evidence type="ECO:0000256" key="7">
    <source>
        <dbReference type="ARBA" id="ARBA00022737"/>
    </source>
</evidence>
<evidence type="ECO:0000256" key="5">
    <source>
        <dbReference type="ARBA" id="ARBA00022525"/>
    </source>
</evidence>
<dbReference type="RefSeq" id="WP_061863811.1">
    <property type="nucleotide sequence ID" value="NZ_KQ970823.1"/>
</dbReference>
<proteinExistence type="inferred from homology"/>
<reference evidence="13 14" key="1">
    <citation type="submission" date="2016-01" db="EMBL/GenBank/DDBJ databases">
        <title>Highly variable Streptococcus oralis are common among viridans streptococci isolated from primates.</title>
        <authorList>
            <person name="Denapaite D."/>
            <person name="Rieger M."/>
            <person name="Koendgen S."/>
            <person name="Brueckner R."/>
            <person name="Ochigava I."/>
            <person name="Kappeler P."/>
            <person name="Maetz-Rensing K."/>
            <person name="Leendertz F."/>
            <person name="Hakenbeck R."/>
        </authorList>
    </citation>
    <scope>NUCLEOTIDE SEQUENCE [LARGE SCALE GENOMIC DNA]</scope>
    <source>
        <strain evidence="13 14">DD18</strain>
    </source>
</reference>
<feature type="domain" description="Gram-positive cocci surface proteins LPxTG" evidence="12">
    <location>
        <begin position="1317"/>
        <end position="1350"/>
    </location>
</feature>
<dbReference type="InterPro" id="IPR049964">
    <property type="entry name" value="NanA_rpt"/>
</dbReference>
<evidence type="ECO:0000256" key="2">
    <source>
        <dbReference type="ARBA" id="ARBA00009348"/>
    </source>
</evidence>
<evidence type="ECO:0000256" key="1">
    <source>
        <dbReference type="ARBA" id="ARBA00000427"/>
    </source>
</evidence>
<keyword evidence="8 13" id="KW-0378">Hydrolase</keyword>
<accession>A0A139RCK8</accession>
<dbReference type="GO" id="GO:0005737">
    <property type="term" value="C:cytoplasm"/>
    <property type="evidence" value="ECO:0007669"/>
    <property type="project" value="TreeGrafter"/>
</dbReference>
<dbReference type="PANTHER" id="PTHR10628:SF30">
    <property type="entry name" value="EXO-ALPHA-SIALIDASE"/>
    <property type="match status" value="1"/>
</dbReference>
<keyword evidence="7" id="KW-0677">Repeat</keyword>
<feature type="region of interest" description="Disordered" evidence="11">
    <location>
        <begin position="636"/>
        <end position="662"/>
    </location>
</feature>
<evidence type="ECO:0000256" key="9">
    <source>
        <dbReference type="ARBA" id="ARBA00023088"/>
    </source>
</evidence>
<keyword evidence="4" id="KW-0134">Cell wall</keyword>
<evidence type="ECO:0000256" key="11">
    <source>
        <dbReference type="SAM" id="MobiDB-lite"/>
    </source>
</evidence>
<evidence type="ECO:0000256" key="4">
    <source>
        <dbReference type="ARBA" id="ARBA00022512"/>
    </source>
</evidence>
<dbReference type="Proteomes" id="UP000072578">
    <property type="component" value="Unassembled WGS sequence"/>
</dbReference>
<evidence type="ECO:0000259" key="12">
    <source>
        <dbReference type="PROSITE" id="PS50847"/>
    </source>
</evidence>
<dbReference type="GO" id="GO:0004308">
    <property type="term" value="F:exo-alpha-sialidase activity"/>
    <property type="evidence" value="ECO:0007669"/>
    <property type="project" value="UniProtKB-EC"/>
</dbReference>
<dbReference type="InterPro" id="IPR019931">
    <property type="entry name" value="LPXTG_anchor"/>
</dbReference>
<dbReference type="InterPro" id="IPR013320">
    <property type="entry name" value="ConA-like_dom_sf"/>
</dbReference>
<comment type="catalytic activity">
    <reaction evidence="1">
        <text>Hydrolysis of alpha-(2-&gt;3)-, alpha-(2-&gt;6)-, alpha-(2-&gt;8)- glycosidic linkages of terminal sialic acid residues in oligosaccharides, glycoproteins, glycolipids, colominic acid and synthetic substrates.</text>
        <dbReference type="EC" id="3.2.1.18"/>
    </reaction>
</comment>
<dbReference type="InterPro" id="IPR004124">
    <property type="entry name" value="Glyco_hydro_33_N"/>
</dbReference>
<dbReference type="InterPro" id="IPR026856">
    <property type="entry name" value="Sialidase_fam"/>
</dbReference>
<dbReference type="InterPro" id="IPR005877">
    <property type="entry name" value="YSIRK_signal_dom"/>
</dbReference>
<keyword evidence="6" id="KW-0732">Signal</keyword>
<dbReference type="PANTHER" id="PTHR10628">
    <property type="entry name" value="SIALIDASE"/>
    <property type="match status" value="1"/>
</dbReference>
<dbReference type="Gene3D" id="2.60.120.200">
    <property type="match status" value="1"/>
</dbReference>
<dbReference type="NCBIfam" id="TIGR01168">
    <property type="entry name" value="YSIRK_signal"/>
    <property type="match status" value="1"/>
</dbReference>
<dbReference type="InterPro" id="IPR023364">
    <property type="entry name" value="Trans_sialidase_dom3"/>
</dbReference>
<comment type="caution">
    <text evidence="13">The sequence shown here is derived from an EMBL/GenBank/DDBJ whole genome shotgun (WGS) entry which is preliminary data.</text>
</comment>
<dbReference type="Gene3D" id="2.120.10.10">
    <property type="match status" value="1"/>
</dbReference>
<dbReference type="NCBIfam" id="NF043031">
    <property type="entry name" value="SIALI-17"/>
    <property type="match status" value="20"/>
</dbReference>
<dbReference type="GO" id="GO:0016020">
    <property type="term" value="C:membrane"/>
    <property type="evidence" value="ECO:0007669"/>
    <property type="project" value="TreeGrafter"/>
</dbReference>
<evidence type="ECO:0000256" key="10">
    <source>
        <dbReference type="ARBA" id="ARBA00023295"/>
    </source>
</evidence>
<name>A0A139RCK8_9STRE</name>
<dbReference type="GO" id="GO:0009313">
    <property type="term" value="P:oligosaccharide catabolic process"/>
    <property type="evidence" value="ECO:0007669"/>
    <property type="project" value="TreeGrafter"/>
</dbReference>
<dbReference type="SUPFAM" id="SSF49899">
    <property type="entry name" value="Concanavalin A-like lectins/glucanases"/>
    <property type="match status" value="1"/>
</dbReference>